<protein>
    <submittedName>
        <fullName evidence="1">Uncharacterized protein</fullName>
    </submittedName>
</protein>
<name>A0A2P2LJ84_RHIMU</name>
<proteinExistence type="predicted"/>
<dbReference type="EMBL" id="GGEC01037543">
    <property type="protein sequence ID" value="MBX18027.1"/>
    <property type="molecule type" value="Transcribed_RNA"/>
</dbReference>
<reference evidence="1" key="1">
    <citation type="submission" date="2018-02" db="EMBL/GenBank/DDBJ databases">
        <title>Rhizophora mucronata_Transcriptome.</title>
        <authorList>
            <person name="Meera S.P."/>
            <person name="Sreeshan A."/>
            <person name="Augustine A."/>
        </authorList>
    </citation>
    <scope>NUCLEOTIDE SEQUENCE</scope>
    <source>
        <tissue evidence="1">Leaf</tissue>
    </source>
</reference>
<sequence length="126" mass="14889">MTKHQIIDLKSHGLCGLEEEVVYHMENYISAVRIQPIPLNLNGTMSNIALCAFLKADIYTFPWDLIETFNHFLFQVKYLVYHNRRCFAMVFLHSFLLNTYNMRIFLIFHKQIGLAKTIKKIKKSFS</sequence>
<dbReference type="AlphaFoldDB" id="A0A2P2LJ84"/>
<evidence type="ECO:0000313" key="1">
    <source>
        <dbReference type="EMBL" id="MBX18027.1"/>
    </source>
</evidence>
<organism evidence="1">
    <name type="scientific">Rhizophora mucronata</name>
    <name type="common">Asiatic mangrove</name>
    <dbReference type="NCBI Taxonomy" id="61149"/>
    <lineage>
        <taxon>Eukaryota</taxon>
        <taxon>Viridiplantae</taxon>
        <taxon>Streptophyta</taxon>
        <taxon>Embryophyta</taxon>
        <taxon>Tracheophyta</taxon>
        <taxon>Spermatophyta</taxon>
        <taxon>Magnoliopsida</taxon>
        <taxon>eudicotyledons</taxon>
        <taxon>Gunneridae</taxon>
        <taxon>Pentapetalae</taxon>
        <taxon>rosids</taxon>
        <taxon>fabids</taxon>
        <taxon>Malpighiales</taxon>
        <taxon>Rhizophoraceae</taxon>
        <taxon>Rhizophora</taxon>
    </lineage>
</organism>
<accession>A0A2P2LJ84</accession>